<feature type="compositionally biased region" description="Polar residues" evidence="1">
    <location>
        <begin position="152"/>
        <end position="162"/>
    </location>
</feature>
<feature type="compositionally biased region" description="Low complexity" evidence="1">
    <location>
        <begin position="36"/>
        <end position="48"/>
    </location>
</feature>
<accession>A0A5N5VXP6</accession>
<evidence type="ECO:0000256" key="1">
    <source>
        <dbReference type="SAM" id="MobiDB-lite"/>
    </source>
</evidence>
<feature type="region of interest" description="Disordered" evidence="1">
    <location>
        <begin position="98"/>
        <end position="177"/>
    </location>
</feature>
<feature type="compositionally biased region" description="Acidic residues" evidence="1">
    <location>
        <begin position="168"/>
        <end position="177"/>
    </location>
</feature>
<comment type="caution">
    <text evidence="2">The sequence shown here is derived from an EMBL/GenBank/DDBJ whole genome shotgun (WGS) entry which is preliminary data.</text>
</comment>
<dbReference type="Proteomes" id="UP000327000">
    <property type="component" value="Unassembled WGS sequence"/>
</dbReference>
<evidence type="ECO:0000313" key="3">
    <source>
        <dbReference type="Proteomes" id="UP000327000"/>
    </source>
</evidence>
<feature type="region of interest" description="Disordered" evidence="1">
    <location>
        <begin position="1"/>
        <end position="48"/>
    </location>
</feature>
<sequence length="177" mass="19811">MSIEWSTPDENGARTAWATREDGVRTQWTQDEHGWTSPTSADTSAPSPYEQQLTAAGYGDGQRQHYIEQSGQDPEYAACVWDEQIMLAAEAAGEIPARPVEPLTPAEQAENAARSQAMREYWQQYPEDQGGWDPLSNDNDDATKAQFDTFVSERTQQLLSTPEPSPAEYDDDFDMDL</sequence>
<protein>
    <submittedName>
        <fullName evidence="2">Uncharacterized protein</fullName>
    </submittedName>
</protein>
<organism evidence="2 3">
    <name type="scientific">Streptomyces mobaraensis</name>
    <name type="common">Streptoverticillium mobaraense</name>
    <dbReference type="NCBI Taxonomy" id="35621"/>
    <lineage>
        <taxon>Bacteria</taxon>
        <taxon>Bacillati</taxon>
        <taxon>Actinomycetota</taxon>
        <taxon>Actinomycetes</taxon>
        <taxon>Kitasatosporales</taxon>
        <taxon>Streptomycetaceae</taxon>
        <taxon>Streptomyces</taxon>
    </lineage>
</organism>
<dbReference type="AlphaFoldDB" id="A0A5N5VXP6"/>
<feature type="compositionally biased region" description="Basic and acidic residues" evidence="1">
    <location>
        <begin position="19"/>
        <end position="34"/>
    </location>
</feature>
<keyword evidence="3" id="KW-1185">Reference proteome</keyword>
<reference evidence="2 3" key="1">
    <citation type="journal article" date="2019" name="Microb. Cell Fact.">
        <title>Exploring novel herbicidin analogues by transcriptional regulator overexpression and MS/MS molecular networking.</title>
        <authorList>
            <person name="Shi Y."/>
            <person name="Gu R."/>
            <person name="Li Y."/>
            <person name="Wang X."/>
            <person name="Ren W."/>
            <person name="Li X."/>
            <person name="Wang L."/>
            <person name="Xie Y."/>
            <person name="Hong B."/>
        </authorList>
    </citation>
    <scope>NUCLEOTIDE SEQUENCE [LARGE SCALE GENOMIC DNA]</scope>
    <source>
        <strain evidence="2 3">US-43</strain>
    </source>
</reference>
<proteinExistence type="predicted"/>
<evidence type="ECO:0000313" key="2">
    <source>
        <dbReference type="EMBL" id="KAB7833557.1"/>
    </source>
</evidence>
<dbReference type="EMBL" id="VOKX01000132">
    <property type="protein sequence ID" value="KAB7833557.1"/>
    <property type="molecule type" value="Genomic_DNA"/>
</dbReference>
<name>A0A5N5VXP6_STRMB</name>
<gene>
    <name evidence="2" type="ORF">FRZ00_33475</name>
</gene>
<dbReference type="OrthoDB" id="9841108at2"/>
<dbReference type="RefSeq" id="WP_152266111.1">
    <property type="nucleotide sequence ID" value="NZ_VOKX01000132.1"/>
</dbReference>